<dbReference type="EMBL" id="NMUH01002274">
    <property type="protein sequence ID" value="MQL98956.1"/>
    <property type="molecule type" value="Genomic_DNA"/>
</dbReference>
<name>A0A843VV93_COLES</name>
<dbReference type="Proteomes" id="UP000652761">
    <property type="component" value="Unassembled WGS sequence"/>
</dbReference>
<sequence>MPSPSVREASQVCLHGCCPAPFLSLVESANPRSSASATTTRASRANFVTTTTAVLFPNTYFTNHESLPSLMDAYSSFIAAYPQFRETEQVGYIREQEYHHLSNHICLDYTGFGLFSHAQLHSSEASSSSQPPPPLYSFPHLKTPYFNISYKSASLKSQVQQGSQECATETEIRKRIMRFLNILEDDYAMVCTANKTSSFKLLAESYPFQTNRRLLTVYDCENEAVSVMAESSQKRGAKVMSANFSWPSLRIHSTKMNEMIISKRKKKKKGLFVFPLQSSVTGARYSYLWMRLAQENGWHVLLDACALGPKDLDTLGLSLIQPDFLICSFFKVFGDDPSGFACLFVRRSSSSILESTTIARSIGIMKMMLVMQACPLNHRWLSHVTDLRWTMDRKTDISA</sequence>
<comment type="caution">
    <text evidence="1">The sequence shown here is derived from an EMBL/GenBank/DDBJ whole genome shotgun (WGS) entry which is preliminary data.</text>
</comment>
<dbReference type="PANTHER" id="PTHR14237:SF88">
    <property type="entry name" value="PYRIDOXAL PHOSPHATE (PLP)-DEPENDENT TRANSFERASES SUPERFAMILY PROTEIN"/>
    <property type="match status" value="1"/>
</dbReference>
<reference evidence="1" key="1">
    <citation type="submission" date="2017-07" db="EMBL/GenBank/DDBJ databases">
        <title>Taro Niue Genome Assembly and Annotation.</title>
        <authorList>
            <person name="Atibalentja N."/>
            <person name="Keating K."/>
            <person name="Fields C.J."/>
        </authorList>
    </citation>
    <scope>NUCLEOTIDE SEQUENCE</scope>
    <source>
        <strain evidence="1">Niue_2</strain>
        <tissue evidence="1">Leaf</tissue>
    </source>
</reference>
<dbReference type="InterPro" id="IPR015421">
    <property type="entry name" value="PyrdxlP-dep_Trfase_major"/>
</dbReference>
<dbReference type="Gene3D" id="3.40.640.10">
    <property type="entry name" value="Type I PLP-dependent aspartate aminotransferase-like (Major domain)"/>
    <property type="match status" value="1"/>
</dbReference>
<dbReference type="InterPro" id="IPR015424">
    <property type="entry name" value="PyrdxlP-dep_Trfase"/>
</dbReference>
<dbReference type="AlphaFoldDB" id="A0A843VV93"/>
<dbReference type="PANTHER" id="PTHR14237">
    <property type="entry name" value="MOLYBDOPTERIN COFACTOR SULFURASE MOSC"/>
    <property type="match status" value="1"/>
</dbReference>
<proteinExistence type="predicted"/>
<gene>
    <name evidence="1" type="ORF">Taro_031680</name>
</gene>
<dbReference type="OrthoDB" id="10264306at2759"/>
<organism evidence="1 2">
    <name type="scientific">Colocasia esculenta</name>
    <name type="common">Wild taro</name>
    <name type="synonym">Arum esculentum</name>
    <dbReference type="NCBI Taxonomy" id="4460"/>
    <lineage>
        <taxon>Eukaryota</taxon>
        <taxon>Viridiplantae</taxon>
        <taxon>Streptophyta</taxon>
        <taxon>Embryophyta</taxon>
        <taxon>Tracheophyta</taxon>
        <taxon>Spermatophyta</taxon>
        <taxon>Magnoliopsida</taxon>
        <taxon>Liliopsida</taxon>
        <taxon>Araceae</taxon>
        <taxon>Aroideae</taxon>
        <taxon>Colocasieae</taxon>
        <taxon>Colocasia</taxon>
    </lineage>
</organism>
<keyword evidence="2" id="KW-1185">Reference proteome</keyword>
<evidence type="ECO:0000313" key="1">
    <source>
        <dbReference type="EMBL" id="MQL98956.1"/>
    </source>
</evidence>
<dbReference type="SUPFAM" id="SSF53383">
    <property type="entry name" value="PLP-dependent transferases"/>
    <property type="match status" value="1"/>
</dbReference>
<protein>
    <recommendedName>
        <fullName evidence="3">Molybdenum cofactor sulfurase</fullName>
    </recommendedName>
</protein>
<evidence type="ECO:0000313" key="2">
    <source>
        <dbReference type="Proteomes" id="UP000652761"/>
    </source>
</evidence>
<accession>A0A843VV93</accession>
<evidence type="ECO:0008006" key="3">
    <source>
        <dbReference type="Google" id="ProtNLM"/>
    </source>
</evidence>